<evidence type="ECO:0000313" key="3">
    <source>
        <dbReference type="Proteomes" id="UP001153069"/>
    </source>
</evidence>
<feature type="compositionally biased region" description="Polar residues" evidence="1">
    <location>
        <begin position="77"/>
        <end position="94"/>
    </location>
</feature>
<dbReference type="AlphaFoldDB" id="A0A9N8EVN3"/>
<dbReference type="Proteomes" id="UP001153069">
    <property type="component" value="Unassembled WGS sequence"/>
</dbReference>
<reference evidence="2" key="1">
    <citation type="submission" date="2020-06" db="EMBL/GenBank/DDBJ databases">
        <authorList>
            <consortium name="Plant Systems Biology data submission"/>
        </authorList>
    </citation>
    <scope>NUCLEOTIDE SEQUENCE</scope>
    <source>
        <strain evidence="2">D6</strain>
    </source>
</reference>
<protein>
    <submittedName>
        <fullName evidence="2">Uncharacterized protein</fullName>
    </submittedName>
</protein>
<sequence>MMNMNQFLLNLPANVTIVVDNAAGHSLAAKLEEDRRREKEARMLQRYMDSLTVEDDDDDDYSESSCDSETEFDMDDSTSMSQAEQEFISSSWRWTGQCKPVARTPPGSPSACTPKRPERKQSENSATLDLSDDQKQTLMSLYSRSISQKKNFDNNNKEYSCTTKDCNRGVLRLPAAARFPAE</sequence>
<proteinExistence type="predicted"/>
<feature type="region of interest" description="Disordered" evidence="1">
    <location>
        <begin position="48"/>
        <end position="134"/>
    </location>
</feature>
<comment type="caution">
    <text evidence="2">The sequence shown here is derived from an EMBL/GenBank/DDBJ whole genome shotgun (WGS) entry which is preliminary data.</text>
</comment>
<evidence type="ECO:0000313" key="2">
    <source>
        <dbReference type="EMBL" id="CAB9528096.1"/>
    </source>
</evidence>
<organism evidence="2 3">
    <name type="scientific">Seminavis robusta</name>
    <dbReference type="NCBI Taxonomy" id="568900"/>
    <lineage>
        <taxon>Eukaryota</taxon>
        <taxon>Sar</taxon>
        <taxon>Stramenopiles</taxon>
        <taxon>Ochrophyta</taxon>
        <taxon>Bacillariophyta</taxon>
        <taxon>Bacillariophyceae</taxon>
        <taxon>Bacillariophycidae</taxon>
        <taxon>Naviculales</taxon>
        <taxon>Naviculaceae</taxon>
        <taxon>Seminavis</taxon>
    </lineage>
</organism>
<accession>A0A9N8EVN3</accession>
<name>A0A9N8EVN3_9STRA</name>
<keyword evidence="3" id="KW-1185">Reference proteome</keyword>
<gene>
    <name evidence="2" type="ORF">SEMRO_2146_G316450.1</name>
</gene>
<feature type="compositionally biased region" description="Acidic residues" evidence="1">
    <location>
        <begin position="52"/>
        <end position="76"/>
    </location>
</feature>
<dbReference type="EMBL" id="CAICTM010002144">
    <property type="protein sequence ID" value="CAB9528096.1"/>
    <property type="molecule type" value="Genomic_DNA"/>
</dbReference>
<evidence type="ECO:0000256" key="1">
    <source>
        <dbReference type="SAM" id="MobiDB-lite"/>
    </source>
</evidence>